<evidence type="ECO:0000256" key="1">
    <source>
        <dbReference type="ARBA" id="ARBA00012528"/>
    </source>
</evidence>
<dbReference type="GO" id="GO:0052621">
    <property type="term" value="F:diguanylate cyclase activity"/>
    <property type="evidence" value="ECO:0007669"/>
    <property type="project" value="UniProtKB-EC"/>
</dbReference>
<dbReference type="PROSITE" id="PS50887">
    <property type="entry name" value="GGDEF"/>
    <property type="match status" value="1"/>
</dbReference>
<dbReference type="InterPro" id="IPR050469">
    <property type="entry name" value="Diguanylate_Cyclase"/>
</dbReference>
<dbReference type="OrthoDB" id="9812260at2"/>
<evidence type="ECO:0000256" key="3">
    <source>
        <dbReference type="SAM" id="Coils"/>
    </source>
</evidence>
<proteinExistence type="predicted"/>
<evidence type="ECO:0000313" key="6">
    <source>
        <dbReference type="Proteomes" id="UP000266385"/>
    </source>
</evidence>
<comment type="catalytic activity">
    <reaction evidence="2">
        <text>2 GTP = 3',3'-c-di-GMP + 2 diphosphate</text>
        <dbReference type="Rhea" id="RHEA:24898"/>
        <dbReference type="ChEBI" id="CHEBI:33019"/>
        <dbReference type="ChEBI" id="CHEBI:37565"/>
        <dbReference type="ChEBI" id="CHEBI:58805"/>
        <dbReference type="EC" id="2.7.7.65"/>
    </reaction>
</comment>
<dbReference type="Proteomes" id="UP000266385">
    <property type="component" value="Unassembled WGS sequence"/>
</dbReference>
<protein>
    <recommendedName>
        <fullName evidence="1">diguanylate cyclase</fullName>
        <ecNumber evidence="1">2.7.7.65</ecNumber>
    </recommendedName>
</protein>
<dbReference type="NCBIfam" id="TIGR00254">
    <property type="entry name" value="GGDEF"/>
    <property type="match status" value="1"/>
</dbReference>
<dbReference type="CDD" id="cd01949">
    <property type="entry name" value="GGDEF"/>
    <property type="match status" value="1"/>
</dbReference>
<dbReference type="EMBL" id="QWFX01000016">
    <property type="protein sequence ID" value="RIJ26869.1"/>
    <property type="molecule type" value="Genomic_DNA"/>
</dbReference>
<keyword evidence="6" id="KW-1185">Reference proteome</keyword>
<dbReference type="InterPro" id="IPR043128">
    <property type="entry name" value="Rev_trsase/Diguanyl_cyclase"/>
</dbReference>
<feature type="domain" description="GGDEF" evidence="4">
    <location>
        <begin position="221"/>
        <end position="356"/>
    </location>
</feature>
<gene>
    <name evidence="5" type="ORF">D1223_18235</name>
</gene>
<reference evidence="5 6" key="1">
    <citation type="submission" date="2018-08" db="EMBL/GenBank/DDBJ databases">
        <title>Henriciella mobilis sp. nov., isolated from seawater.</title>
        <authorList>
            <person name="Cheng H."/>
            <person name="Wu Y.-H."/>
            <person name="Xu X.-W."/>
            <person name="Guo L.-L."/>
        </authorList>
    </citation>
    <scope>NUCLEOTIDE SEQUENCE [LARGE SCALE GENOMIC DNA]</scope>
    <source>
        <strain evidence="5 6">JN25</strain>
    </source>
</reference>
<accession>A0A399RBG8</accession>
<dbReference type="InterPro" id="IPR000160">
    <property type="entry name" value="GGDEF_dom"/>
</dbReference>
<dbReference type="SMART" id="SM00267">
    <property type="entry name" value="GGDEF"/>
    <property type="match status" value="1"/>
</dbReference>
<sequence>MDAKSKKAVGAGEETGVRKSHKDVYDLAGQAFQMIDRYETPPYPSTYALWYAYVSRSNEKLVSTVEEMLERGGALSAYEIDEVCKTHLSDSDAQAAQQNIGRQFETQLSAVLTMIQKSVSDNESFAEVLDKIEEDLPQSVTADHIDTILQSLMVENRRMAEQSQALNDGLRQSQRQIEQLNRELEEVRSQSMRDPLTGIANRRAFDARLAAELNSSSEDNSQLCLALADIDHFKKVNDTYGHRVGDEVLKVFATIVSENIKGQDMVARYGGEEFAIILPRTDVRSAFNLIDKIRQQFAKTNLIFKQSRQGLGQITCSFGIASYRPGVDAKTFVEQADRKLYLAKDLGRNQVQADGLTQAAA</sequence>
<dbReference type="AlphaFoldDB" id="A0A399RBG8"/>
<feature type="coiled-coil region" evidence="3">
    <location>
        <begin position="163"/>
        <end position="190"/>
    </location>
</feature>
<dbReference type="Gene3D" id="3.30.70.270">
    <property type="match status" value="1"/>
</dbReference>
<dbReference type="PANTHER" id="PTHR45138">
    <property type="entry name" value="REGULATORY COMPONENTS OF SENSORY TRANSDUCTION SYSTEM"/>
    <property type="match status" value="1"/>
</dbReference>
<evidence type="ECO:0000259" key="4">
    <source>
        <dbReference type="PROSITE" id="PS50887"/>
    </source>
</evidence>
<dbReference type="EC" id="2.7.7.65" evidence="1"/>
<comment type="caution">
    <text evidence="5">The sequence shown here is derived from an EMBL/GenBank/DDBJ whole genome shotgun (WGS) entry which is preliminary data.</text>
</comment>
<dbReference type="PANTHER" id="PTHR45138:SF9">
    <property type="entry name" value="DIGUANYLATE CYCLASE DGCM-RELATED"/>
    <property type="match status" value="1"/>
</dbReference>
<keyword evidence="3" id="KW-0175">Coiled coil</keyword>
<evidence type="ECO:0000256" key="2">
    <source>
        <dbReference type="ARBA" id="ARBA00034247"/>
    </source>
</evidence>
<organism evidence="5 6">
    <name type="scientific">Henriciella mobilis</name>
    <dbReference type="NCBI Taxonomy" id="2305467"/>
    <lineage>
        <taxon>Bacteria</taxon>
        <taxon>Pseudomonadati</taxon>
        <taxon>Pseudomonadota</taxon>
        <taxon>Alphaproteobacteria</taxon>
        <taxon>Hyphomonadales</taxon>
        <taxon>Hyphomonadaceae</taxon>
        <taxon>Henriciella</taxon>
    </lineage>
</organism>
<dbReference type="InterPro" id="IPR029787">
    <property type="entry name" value="Nucleotide_cyclase"/>
</dbReference>
<dbReference type="Pfam" id="PF00990">
    <property type="entry name" value="GGDEF"/>
    <property type="match status" value="1"/>
</dbReference>
<evidence type="ECO:0000313" key="5">
    <source>
        <dbReference type="EMBL" id="RIJ26869.1"/>
    </source>
</evidence>
<dbReference type="RefSeq" id="WP_119377762.1">
    <property type="nucleotide sequence ID" value="NZ_QWFX01000016.1"/>
</dbReference>
<name>A0A399RBG8_9PROT</name>
<dbReference type="FunFam" id="3.30.70.270:FF:000001">
    <property type="entry name" value="Diguanylate cyclase domain protein"/>
    <property type="match status" value="1"/>
</dbReference>
<dbReference type="SUPFAM" id="SSF55073">
    <property type="entry name" value="Nucleotide cyclase"/>
    <property type="match status" value="1"/>
</dbReference>